<feature type="region of interest" description="Disordered" evidence="1">
    <location>
        <begin position="183"/>
        <end position="243"/>
    </location>
</feature>
<evidence type="ECO:0000256" key="1">
    <source>
        <dbReference type="SAM" id="MobiDB-lite"/>
    </source>
</evidence>
<evidence type="ECO:0000313" key="3">
    <source>
        <dbReference type="Proteomes" id="UP001230504"/>
    </source>
</evidence>
<accession>A0AAD8UVT7</accession>
<evidence type="ECO:0000313" key="2">
    <source>
        <dbReference type="EMBL" id="KAK1566132.1"/>
    </source>
</evidence>
<feature type="compositionally biased region" description="Low complexity" evidence="1">
    <location>
        <begin position="226"/>
        <end position="240"/>
    </location>
</feature>
<dbReference type="AlphaFoldDB" id="A0AAD8UVT7"/>
<dbReference type="EMBL" id="JAHLJV010000159">
    <property type="protein sequence ID" value="KAK1566132.1"/>
    <property type="molecule type" value="Genomic_DNA"/>
</dbReference>
<dbReference type="RefSeq" id="XP_060407348.1">
    <property type="nucleotide sequence ID" value="XM_060550658.1"/>
</dbReference>
<feature type="region of interest" description="Disordered" evidence="1">
    <location>
        <begin position="273"/>
        <end position="343"/>
    </location>
</feature>
<proteinExistence type="predicted"/>
<sequence length="343" mass="37766">MSLESIVDAINNATWEDPSTQAAVDLVSLWDRLVQHHRAEYNSSSRGAESRPTPTEIQLDLARLALEKICPPVLTAACSLRYDRQLQDRSQSSDLKLRARRVAKSFATTPHILYFVLRDGITSHVFLDSLGRLSKRSQPPTLLELATRLHLAYQENSGGDSAIRRKTLLRWGADIWPSKRTKVSYSTDSIRDHPASSFPTPAMPTDTPMAPTPETPRPRTSRRALSGSPSPSISPHQHSSFWDANENAHDDQTMMGISVTPVSTLQPVPKGALPARLSAGPSAVSPINTAPKNIGPLTPVPVQPVKRPHLKAFPKEQSQPLATLPQDNTYRPNKRSCQPLVVD</sequence>
<dbReference type="GeneID" id="85434898"/>
<keyword evidence="3" id="KW-1185">Reference proteome</keyword>
<feature type="compositionally biased region" description="Polar residues" evidence="1">
    <location>
        <begin position="316"/>
        <end position="331"/>
    </location>
</feature>
<protein>
    <submittedName>
        <fullName evidence="2">Uncharacterized protein</fullName>
    </submittedName>
</protein>
<dbReference type="Proteomes" id="UP001230504">
    <property type="component" value="Unassembled WGS sequence"/>
</dbReference>
<comment type="caution">
    <text evidence="2">The sequence shown here is derived from an EMBL/GenBank/DDBJ whole genome shotgun (WGS) entry which is preliminary data.</text>
</comment>
<gene>
    <name evidence="2" type="ORF">LY79DRAFT_105357</name>
</gene>
<organism evidence="2 3">
    <name type="scientific">Colletotrichum navitas</name>
    <dbReference type="NCBI Taxonomy" id="681940"/>
    <lineage>
        <taxon>Eukaryota</taxon>
        <taxon>Fungi</taxon>
        <taxon>Dikarya</taxon>
        <taxon>Ascomycota</taxon>
        <taxon>Pezizomycotina</taxon>
        <taxon>Sordariomycetes</taxon>
        <taxon>Hypocreomycetidae</taxon>
        <taxon>Glomerellales</taxon>
        <taxon>Glomerellaceae</taxon>
        <taxon>Colletotrichum</taxon>
        <taxon>Colletotrichum graminicola species complex</taxon>
    </lineage>
</organism>
<reference evidence="2" key="1">
    <citation type="submission" date="2021-06" db="EMBL/GenBank/DDBJ databases">
        <title>Comparative genomics, transcriptomics and evolutionary studies reveal genomic signatures of adaptation to plant cell wall in hemibiotrophic fungi.</title>
        <authorList>
            <consortium name="DOE Joint Genome Institute"/>
            <person name="Baroncelli R."/>
            <person name="Diaz J.F."/>
            <person name="Benocci T."/>
            <person name="Peng M."/>
            <person name="Battaglia E."/>
            <person name="Haridas S."/>
            <person name="Andreopoulos W."/>
            <person name="Labutti K."/>
            <person name="Pangilinan J."/>
            <person name="Floch G.L."/>
            <person name="Makela M.R."/>
            <person name="Henrissat B."/>
            <person name="Grigoriev I.V."/>
            <person name="Crouch J.A."/>
            <person name="De Vries R.P."/>
            <person name="Sukno S.A."/>
            <person name="Thon M.R."/>
        </authorList>
    </citation>
    <scope>NUCLEOTIDE SEQUENCE</scope>
    <source>
        <strain evidence="2">CBS 125086</strain>
    </source>
</reference>
<feature type="compositionally biased region" description="Low complexity" evidence="1">
    <location>
        <begin position="199"/>
        <end position="209"/>
    </location>
</feature>
<name>A0AAD8UVT7_9PEZI</name>